<dbReference type="EMBL" id="JAIUEN010000116">
    <property type="protein sequence ID" value="MCE3363151.1"/>
    <property type="molecule type" value="Genomic_DNA"/>
</dbReference>
<dbReference type="RefSeq" id="WP_223224923.1">
    <property type="nucleotide sequence ID" value="NZ_BGZQ01000001.1"/>
</dbReference>
<evidence type="ECO:0000313" key="2">
    <source>
        <dbReference type="EMBL" id="MCE3363151.1"/>
    </source>
</evidence>
<evidence type="ECO:0000256" key="1">
    <source>
        <dbReference type="RuleBase" id="RU004508"/>
    </source>
</evidence>
<dbReference type="Proteomes" id="UP001200271">
    <property type="component" value="Unassembled WGS sequence"/>
</dbReference>
<protein>
    <submittedName>
        <fullName evidence="2">DegT/DnrJ/EryC1/StrS family aminotransferase</fullName>
    </submittedName>
</protein>
<keyword evidence="2" id="KW-0808">Transferase</keyword>
<accession>A0AAW4Y9K4</accession>
<organism evidence="2 3">
    <name type="scientific">Staphylococcus aureus</name>
    <dbReference type="NCBI Taxonomy" id="1280"/>
    <lineage>
        <taxon>Bacteria</taxon>
        <taxon>Bacillati</taxon>
        <taxon>Bacillota</taxon>
        <taxon>Bacilli</taxon>
        <taxon>Bacillales</taxon>
        <taxon>Staphylococcaceae</taxon>
        <taxon>Staphylococcus</taxon>
    </lineage>
</organism>
<dbReference type="GO" id="GO:0008483">
    <property type="term" value="F:transaminase activity"/>
    <property type="evidence" value="ECO:0007669"/>
    <property type="project" value="UniProtKB-KW"/>
</dbReference>
<dbReference type="Gene3D" id="3.40.640.10">
    <property type="entry name" value="Type I PLP-dependent aspartate aminotransferase-like (Major domain)"/>
    <property type="match status" value="1"/>
</dbReference>
<proteinExistence type="inferred from homology"/>
<evidence type="ECO:0000313" key="3">
    <source>
        <dbReference type="Proteomes" id="UP001200271"/>
    </source>
</evidence>
<name>A0AAW4Y9K4_STAAU</name>
<dbReference type="InterPro" id="IPR015421">
    <property type="entry name" value="PyrdxlP-dep_Trfase_major"/>
</dbReference>
<dbReference type="PANTHER" id="PTHR30244">
    <property type="entry name" value="TRANSAMINASE"/>
    <property type="match status" value="1"/>
</dbReference>
<dbReference type="CDD" id="cd00616">
    <property type="entry name" value="AHBA_syn"/>
    <property type="match status" value="1"/>
</dbReference>
<dbReference type="AlphaFoldDB" id="A0AAW4Y9K4"/>
<gene>
    <name evidence="2" type="ORF">LB359_12560</name>
</gene>
<dbReference type="SUPFAM" id="SSF53383">
    <property type="entry name" value="PLP-dependent transferases"/>
    <property type="match status" value="1"/>
</dbReference>
<dbReference type="InterPro" id="IPR000653">
    <property type="entry name" value="DegT/StrS_aminotransferase"/>
</dbReference>
<comment type="caution">
    <text evidence="2">The sequence shown here is derived from an EMBL/GenBank/DDBJ whole genome shotgun (WGS) entry which is preliminary data.</text>
</comment>
<dbReference type="GO" id="GO:0030170">
    <property type="term" value="F:pyridoxal phosphate binding"/>
    <property type="evidence" value="ECO:0007669"/>
    <property type="project" value="TreeGrafter"/>
</dbReference>
<dbReference type="PANTHER" id="PTHR30244:SF34">
    <property type="entry name" value="DTDP-4-AMINO-4,6-DIDEOXYGALACTOSE TRANSAMINASE"/>
    <property type="match status" value="1"/>
</dbReference>
<reference evidence="2" key="2">
    <citation type="submission" date="2023-08" db="EMBL/GenBank/DDBJ databases">
        <authorList>
            <person name="Zhao H."/>
            <person name="Wang X."/>
        </authorList>
    </citation>
    <scope>NUCLEOTIDE SEQUENCE</scope>
    <source>
        <strain evidence="2">NC-4</strain>
    </source>
</reference>
<dbReference type="GO" id="GO:0000271">
    <property type="term" value="P:polysaccharide biosynthetic process"/>
    <property type="evidence" value="ECO:0007669"/>
    <property type="project" value="TreeGrafter"/>
</dbReference>
<reference evidence="2" key="1">
    <citation type="journal article" date="2021" name="Front Med (Lausanne)">
        <title>The Prevalence and Determinants of Fusidic Acid Resistance Among Methicillin-Resistant Staphylococcus aureus Clinical Isolates in China.</title>
        <authorList>
            <person name="Zhao H."/>
            <person name="Wang X."/>
            <person name="Wang B."/>
            <person name="Xu Y."/>
            <person name="Rao L."/>
            <person name="Wan B."/>
            <person name="Guo Y."/>
            <person name="Wu X."/>
            <person name="Yu J."/>
            <person name="Chen L."/>
            <person name="Li M."/>
            <person name="Yu F."/>
        </authorList>
    </citation>
    <scope>NUCLEOTIDE SEQUENCE</scope>
    <source>
        <strain evidence="2">NC-4</strain>
    </source>
</reference>
<sequence>MSTASGTSSLHLALISVGVNPGDEVIVPAFTFIATAQAIVAAKAIPIFVDVNPRTFCIDTEKIEEKITPKTSVIMPVHVHGLPADLLEIQKICDKYQLKLVEDASHAHSAKVGNKMCGSIGDAAGQSLMADKNFPVGGEGGIVFFKKEEYFRRAKDFLETTQIDYQMSWIAAAFGISQLDRLGYYDKIRQRNANILIDELKKTRLFSPPFIPINSTHSFNMFRFHINVNLEEFNGIENFKIKEAIQTLLNEEGIFAREWQNRVLPHHLPFINKIGFGNNYPFTLNTNNNIDYLNQKFPIAENMINTTLVLCRELRSPIEYEKLLHYVQAFKKIDSNINKVVELSNKINVKKPFEKDARLG</sequence>
<dbReference type="Gene3D" id="3.90.1150.10">
    <property type="entry name" value="Aspartate Aminotransferase, domain 1"/>
    <property type="match status" value="1"/>
</dbReference>
<keyword evidence="2" id="KW-0032">Aminotransferase</keyword>
<dbReference type="InterPro" id="IPR015424">
    <property type="entry name" value="PyrdxlP-dep_Trfase"/>
</dbReference>
<dbReference type="InterPro" id="IPR015422">
    <property type="entry name" value="PyrdxlP-dep_Trfase_small"/>
</dbReference>
<dbReference type="Pfam" id="PF01041">
    <property type="entry name" value="DegT_DnrJ_EryC1"/>
    <property type="match status" value="1"/>
</dbReference>
<keyword evidence="1" id="KW-0663">Pyridoxal phosphate</keyword>
<comment type="similarity">
    <text evidence="1">Belongs to the DegT/DnrJ/EryC1 family.</text>
</comment>